<sequence>MNLKNKKILVTGAAFIGAHLIKKLIKEKVSSIKVVNLTDKHKKNLNLLNKYVDFFTGDLRVKDEAEKNTKNIDIVFHLAASHGGRGYVDLYQGKTATNLLLDSAVFYACLKNSVEKVFYASSGCVYPNYLQQDQKKTIYLKEEDVKPPYDADNMYGWAKLMGEMTLRSYYKDFGLKSAIGRFFTVYGPFSSESHAITGIIAKVFIKQDPFEVWGDGNQIRNWTYVDDIVNGIFLAVKKIDNAASINLGTQERIRVLEMANEIFDYTNFKPNTIKFVKKPTGPLNRVADISLAKKILGWCPQVSFPQGIKETVDWYFSNKNLKDVKKNINKLLIDG</sequence>
<dbReference type="Pfam" id="PF01370">
    <property type="entry name" value="Epimerase"/>
    <property type="match status" value="1"/>
</dbReference>
<organism evidence="3 4">
    <name type="scientific">Candidatus Roizmanbacteria bacterium CG11_big_fil_rev_8_21_14_0_20_35_14</name>
    <dbReference type="NCBI Taxonomy" id="1974855"/>
    <lineage>
        <taxon>Bacteria</taxon>
        <taxon>Candidatus Roizmaniibacteriota</taxon>
    </lineage>
</organism>
<evidence type="ECO:0000256" key="1">
    <source>
        <dbReference type="ARBA" id="ARBA00007637"/>
    </source>
</evidence>
<comment type="caution">
    <text evidence="3">The sequence shown here is derived from an EMBL/GenBank/DDBJ whole genome shotgun (WGS) entry which is preliminary data.</text>
</comment>
<dbReference type="EMBL" id="PCVL01000056">
    <property type="protein sequence ID" value="PIQ72275.1"/>
    <property type="molecule type" value="Genomic_DNA"/>
</dbReference>
<accession>A0A2H0KM03</accession>
<evidence type="ECO:0000259" key="2">
    <source>
        <dbReference type="Pfam" id="PF01370"/>
    </source>
</evidence>
<feature type="domain" description="NAD-dependent epimerase/dehydratase" evidence="2">
    <location>
        <begin position="8"/>
        <end position="248"/>
    </location>
</feature>
<dbReference type="Gene3D" id="3.90.25.10">
    <property type="entry name" value="UDP-galactose 4-epimerase, domain 1"/>
    <property type="match status" value="1"/>
</dbReference>
<reference evidence="3 4" key="1">
    <citation type="submission" date="2017-09" db="EMBL/GenBank/DDBJ databases">
        <title>Depth-based differentiation of microbial function through sediment-hosted aquifers and enrichment of novel symbionts in the deep terrestrial subsurface.</title>
        <authorList>
            <person name="Probst A.J."/>
            <person name="Ladd B."/>
            <person name="Jarett J.K."/>
            <person name="Geller-Mcgrath D.E."/>
            <person name="Sieber C.M."/>
            <person name="Emerson J.B."/>
            <person name="Anantharaman K."/>
            <person name="Thomas B.C."/>
            <person name="Malmstrom R."/>
            <person name="Stieglmeier M."/>
            <person name="Klingl A."/>
            <person name="Woyke T."/>
            <person name="Ryan C.M."/>
            <person name="Banfield J.F."/>
        </authorList>
    </citation>
    <scope>NUCLEOTIDE SEQUENCE [LARGE SCALE GENOMIC DNA]</scope>
    <source>
        <strain evidence="3">CG11_big_fil_rev_8_21_14_0_20_35_14</strain>
    </source>
</reference>
<dbReference type="Proteomes" id="UP000229570">
    <property type="component" value="Unassembled WGS sequence"/>
</dbReference>
<protein>
    <submittedName>
        <fullName evidence="3">GDP-L-fucose synthase 1</fullName>
    </submittedName>
</protein>
<comment type="similarity">
    <text evidence="1">Belongs to the NAD(P)-dependent epimerase/dehydratase family.</text>
</comment>
<evidence type="ECO:0000313" key="4">
    <source>
        <dbReference type="Proteomes" id="UP000229570"/>
    </source>
</evidence>
<dbReference type="AlphaFoldDB" id="A0A2H0KM03"/>
<dbReference type="PANTHER" id="PTHR43000">
    <property type="entry name" value="DTDP-D-GLUCOSE 4,6-DEHYDRATASE-RELATED"/>
    <property type="match status" value="1"/>
</dbReference>
<name>A0A2H0KM03_9BACT</name>
<proteinExistence type="inferred from homology"/>
<dbReference type="SUPFAM" id="SSF51735">
    <property type="entry name" value="NAD(P)-binding Rossmann-fold domains"/>
    <property type="match status" value="1"/>
</dbReference>
<dbReference type="InterPro" id="IPR036291">
    <property type="entry name" value="NAD(P)-bd_dom_sf"/>
</dbReference>
<dbReference type="Gene3D" id="3.40.50.720">
    <property type="entry name" value="NAD(P)-binding Rossmann-like Domain"/>
    <property type="match status" value="1"/>
</dbReference>
<dbReference type="InterPro" id="IPR001509">
    <property type="entry name" value="Epimerase_deHydtase"/>
</dbReference>
<evidence type="ECO:0000313" key="3">
    <source>
        <dbReference type="EMBL" id="PIQ72275.1"/>
    </source>
</evidence>
<gene>
    <name evidence="3" type="ORF">COV86_03870</name>
</gene>